<dbReference type="GO" id="GO:0006281">
    <property type="term" value="P:DNA repair"/>
    <property type="evidence" value="ECO:0007669"/>
    <property type="project" value="TreeGrafter"/>
</dbReference>
<dbReference type="Gene3D" id="3.30.40.10">
    <property type="entry name" value="Zinc/RING finger domain, C3HC4 (zinc finger)"/>
    <property type="match status" value="1"/>
</dbReference>
<dbReference type="CDD" id="cd16449">
    <property type="entry name" value="RING-HC"/>
    <property type="match status" value="1"/>
</dbReference>
<evidence type="ECO:0000256" key="6">
    <source>
        <dbReference type="ARBA" id="ARBA00022806"/>
    </source>
</evidence>
<feature type="compositionally biased region" description="Basic residues" evidence="10">
    <location>
        <begin position="272"/>
        <end position="284"/>
    </location>
</feature>
<dbReference type="InterPro" id="IPR038718">
    <property type="entry name" value="SNF2-like_sf"/>
</dbReference>
<accession>A0A439DJM9</accession>
<dbReference type="STRING" id="363999.A0A439DJM9"/>
<protein>
    <recommendedName>
        <fullName evidence="16">RING-type domain-containing protein</fullName>
    </recommendedName>
</protein>
<evidence type="ECO:0008006" key="16">
    <source>
        <dbReference type="Google" id="ProtNLM"/>
    </source>
</evidence>
<evidence type="ECO:0000256" key="8">
    <source>
        <dbReference type="ARBA" id="ARBA00022840"/>
    </source>
</evidence>
<feature type="compositionally biased region" description="Basic residues" evidence="10">
    <location>
        <begin position="310"/>
        <end position="334"/>
    </location>
</feature>
<dbReference type="PROSITE" id="PS51194">
    <property type="entry name" value="HELICASE_CTER"/>
    <property type="match status" value="1"/>
</dbReference>
<dbReference type="Gene3D" id="3.40.50.300">
    <property type="entry name" value="P-loop containing nucleotide triphosphate hydrolases"/>
    <property type="match status" value="1"/>
</dbReference>
<dbReference type="SMART" id="SM00490">
    <property type="entry name" value="HELICc"/>
    <property type="match status" value="1"/>
</dbReference>
<dbReference type="InterPro" id="IPR013083">
    <property type="entry name" value="Znf_RING/FYVE/PHD"/>
</dbReference>
<keyword evidence="8" id="KW-0067">ATP-binding</keyword>
<dbReference type="EMBL" id="RYZI01000006">
    <property type="protein sequence ID" value="RWA14618.1"/>
    <property type="molecule type" value="Genomic_DNA"/>
</dbReference>
<dbReference type="SUPFAM" id="SSF52540">
    <property type="entry name" value="P-loop containing nucleoside triphosphate hydrolases"/>
    <property type="match status" value="2"/>
</dbReference>
<evidence type="ECO:0000259" key="12">
    <source>
        <dbReference type="PROSITE" id="PS51192"/>
    </source>
</evidence>
<comment type="caution">
    <text evidence="14">The sequence shown here is derived from an EMBL/GenBank/DDBJ whole genome shotgun (WGS) entry which is preliminary data.</text>
</comment>
<feature type="domain" description="RING-type" evidence="11">
    <location>
        <begin position="841"/>
        <end position="886"/>
    </location>
</feature>
<gene>
    <name evidence="14" type="ORF">EKO27_g487</name>
</gene>
<sequence length="1160" mass="130867">MEGPHTFPISPFNEGVYESGPESQPIISSRILNDTEVADTAPAGAKEIDQDIDPCSLDAPEETTTKISCEMVDMGASNPGATWPGMTRYPTPPIKSGICDDDSNTSLIGLDPENRTHNPQDCEIIDGEDPEDSTIYYIENGQEHAYGRSQCPRGLAGAAWSAVDWELSINNNADTLMDPSPQSEESLFVPDEIGISQTPGTRTPQHQVSPGSEKFNSNTLRVPEISDEAILTPVISWLTANPPEKPYSSAQAGLENNGTQTAERAGTGSSTKSRKKTPRKKLGPRAKSAKEWFAKRPKDPQKPLPEISGVKRKRSKKNHKSGKPSREKGRKRSKTSVAEKSRKKTPQASKPIRVMNRVFEALRHSDPIGARNALGDLPEEDAIVAKTKALPQIKKRLDEATRSFGYGNCVAEDGKWLIKGMKTPLYSHQVVGASWMLRREFSEEGPWGGILGDEMGMGKTLEALACMVSNMPTDDDRAKCSPVTLIIAPATAIQQWMEEIKKHANEDSLDEIIHYKYSQYKGMSLKTLKKMDIILASYNEVSKQFPTKKLASQLRNKYSSTEKFREKYDENTGPLFKIAFWRIILDEAHNIKNKDSHMSIACRNLTGHNRWAMSGTPITNSLDELYPYLLFLKTDWAGDIKDFRYLYGNPADDASADRLTVIMNILMLRRTMKDSFLGRPLYRIPKGYISVRRVRLTSEERVIYSVVETRFREIINAILKKRRAKGLKIRLRDLEIYIVFLLRLRQGAAHPFLLEPVFKKTLKEDDLHSIKKGLQQAGGKEPMFKRIGKWCNAGTATAADDSIGEDYENSRGGFGNSQFGYDFNMDRQVDIALALKNDDVCRLCYQEPVDACTVECNHIFCRECLNNHLREEEQQGNLRPKCPDCNYSLIDYHSIRERDGEDLDVNDDTSETMSQRNPFRIQRRGRDNFKRHPKLGKSQSKFLHECDQDYPKPVVPSAKTIAVKEAIVKWQSEAPDDKIIVFMEFKMTGAILGRMLEAEGIQFLYLFGDMTQTAKQNSIRGFHDKKEIKVMLASFRCGSVALNLTCANRVILVDLWWNVAIEMQAFARVFRIGQNKETHFLRIIAQNTIDNRMEVLQAEKSENINQVLEPGERKKLSTEEIAALFGHLKKFDDGSFEVVSDDDQDAELEETEEAEVEEAA</sequence>
<dbReference type="GO" id="GO:0008270">
    <property type="term" value="F:zinc ion binding"/>
    <property type="evidence" value="ECO:0007669"/>
    <property type="project" value="UniProtKB-KW"/>
</dbReference>
<keyword evidence="3" id="KW-0547">Nucleotide-binding</keyword>
<keyword evidence="6" id="KW-0347">Helicase</keyword>
<evidence type="ECO:0000256" key="3">
    <source>
        <dbReference type="ARBA" id="ARBA00022741"/>
    </source>
</evidence>
<name>A0A439DJM9_9PEZI</name>
<dbReference type="InterPro" id="IPR027417">
    <property type="entry name" value="P-loop_NTPase"/>
</dbReference>
<dbReference type="PANTHER" id="PTHR45626">
    <property type="entry name" value="TRANSCRIPTION TERMINATION FACTOR 2-RELATED"/>
    <property type="match status" value="1"/>
</dbReference>
<dbReference type="Pfam" id="PF00176">
    <property type="entry name" value="SNF2-rel_dom"/>
    <property type="match status" value="1"/>
</dbReference>
<evidence type="ECO:0000256" key="5">
    <source>
        <dbReference type="ARBA" id="ARBA00022801"/>
    </source>
</evidence>
<evidence type="ECO:0000259" key="11">
    <source>
        <dbReference type="PROSITE" id="PS50089"/>
    </source>
</evidence>
<dbReference type="Gene3D" id="3.40.50.10810">
    <property type="entry name" value="Tandem AAA-ATPase domain"/>
    <property type="match status" value="1"/>
</dbReference>
<dbReference type="SUPFAM" id="SSF57850">
    <property type="entry name" value="RING/U-box"/>
    <property type="match status" value="1"/>
</dbReference>
<evidence type="ECO:0000256" key="7">
    <source>
        <dbReference type="ARBA" id="ARBA00022833"/>
    </source>
</evidence>
<dbReference type="CDD" id="cd18008">
    <property type="entry name" value="DEXDc_SHPRH-like"/>
    <property type="match status" value="1"/>
</dbReference>
<feature type="domain" description="Helicase C-terminal" evidence="13">
    <location>
        <begin position="962"/>
        <end position="1122"/>
    </location>
</feature>
<dbReference type="GO" id="GO:0016787">
    <property type="term" value="F:hydrolase activity"/>
    <property type="evidence" value="ECO:0007669"/>
    <property type="project" value="UniProtKB-KW"/>
</dbReference>
<dbReference type="Pfam" id="PF00097">
    <property type="entry name" value="zf-C3HC4"/>
    <property type="match status" value="1"/>
</dbReference>
<dbReference type="Pfam" id="PF00271">
    <property type="entry name" value="Helicase_C"/>
    <property type="match status" value="1"/>
</dbReference>
<dbReference type="InterPro" id="IPR001841">
    <property type="entry name" value="Znf_RING"/>
</dbReference>
<evidence type="ECO:0000256" key="4">
    <source>
        <dbReference type="ARBA" id="ARBA00022771"/>
    </source>
</evidence>
<dbReference type="GO" id="GO:0005634">
    <property type="term" value="C:nucleus"/>
    <property type="evidence" value="ECO:0007669"/>
    <property type="project" value="TreeGrafter"/>
</dbReference>
<evidence type="ECO:0000313" key="15">
    <source>
        <dbReference type="Proteomes" id="UP000286045"/>
    </source>
</evidence>
<dbReference type="PROSITE" id="PS00518">
    <property type="entry name" value="ZF_RING_1"/>
    <property type="match status" value="1"/>
</dbReference>
<keyword evidence="5" id="KW-0378">Hydrolase</keyword>
<proteinExistence type="inferred from homology"/>
<dbReference type="GO" id="GO:0005524">
    <property type="term" value="F:ATP binding"/>
    <property type="evidence" value="ECO:0007669"/>
    <property type="project" value="UniProtKB-KW"/>
</dbReference>
<reference evidence="14 15" key="1">
    <citation type="submission" date="2018-12" db="EMBL/GenBank/DDBJ databases">
        <title>Draft genome sequence of Xylaria grammica IHI A82.</title>
        <authorList>
            <person name="Buettner E."/>
            <person name="Kellner H."/>
        </authorList>
    </citation>
    <scope>NUCLEOTIDE SEQUENCE [LARGE SCALE GENOMIC DNA]</scope>
    <source>
        <strain evidence="14 15">IHI A82</strain>
    </source>
</reference>
<comment type="similarity">
    <text evidence="1">Belongs to the SNF2/RAD54 helicase family.</text>
</comment>
<keyword evidence="2" id="KW-0479">Metal-binding</keyword>
<keyword evidence="7" id="KW-0862">Zinc</keyword>
<feature type="domain" description="Helicase ATP-binding" evidence="12">
    <location>
        <begin position="440"/>
        <end position="635"/>
    </location>
</feature>
<dbReference type="GO" id="GO:0004386">
    <property type="term" value="F:helicase activity"/>
    <property type="evidence" value="ECO:0007669"/>
    <property type="project" value="UniProtKB-KW"/>
</dbReference>
<dbReference type="PANTHER" id="PTHR45626:SF17">
    <property type="entry name" value="HELICASE-LIKE TRANSCRIPTION FACTOR"/>
    <property type="match status" value="1"/>
</dbReference>
<dbReference type="Proteomes" id="UP000286045">
    <property type="component" value="Unassembled WGS sequence"/>
</dbReference>
<dbReference type="InterPro" id="IPR017907">
    <property type="entry name" value="Znf_RING_CS"/>
</dbReference>
<evidence type="ECO:0000256" key="1">
    <source>
        <dbReference type="ARBA" id="ARBA00007025"/>
    </source>
</evidence>
<dbReference type="InterPro" id="IPR018957">
    <property type="entry name" value="Znf_C3HC4_RING-type"/>
</dbReference>
<feature type="compositionally biased region" description="Basic and acidic residues" evidence="10">
    <location>
        <begin position="288"/>
        <end position="301"/>
    </location>
</feature>
<feature type="region of interest" description="Disordered" evidence="10">
    <location>
        <begin position="1"/>
        <end position="59"/>
    </location>
</feature>
<keyword evidence="15" id="KW-1185">Reference proteome</keyword>
<dbReference type="PROSITE" id="PS51192">
    <property type="entry name" value="HELICASE_ATP_BIND_1"/>
    <property type="match status" value="1"/>
</dbReference>
<feature type="region of interest" description="Disordered" evidence="10">
    <location>
        <begin position="246"/>
        <end position="352"/>
    </location>
</feature>
<dbReference type="GO" id="GO:0008094">
    <property type="term" value="F:ATP-dependent activity, acting on DNA"/>
    <property type="evidence" value="ECO:0007669"/>
    <property type="project" value="TreeGrafter"/>
</dbReference>
<feature type="region of interest" description="Disordered" evidence="10">
    <location>
        <begin position="194"/>
        <end position="217"/>
    </location>
</feature>
<evidence type="ECO:0000313" key="14">
    <source>
        <dbReference type="EMBL" id="RWA14618.1"/>
    </source>
</evidence>
<feature type="compositionally biased region" description="Polar residues" evidence="10">
    <location>
        <begin position="195"/>
        <end position="217"/>
    </location>
</feature>
<dbReference type="SMART" id="SM00487">
    <property type="entry name" value="DEXDc"/>
    <property type="match status" value="1"/>
</dbReference>
<feature type="compositionally biased region" description="Polar residues" evidence="10">
    <location>
        <begin position="21"/>
        <end position="32"/>
    </location>
</feature>
<dbReference type="AlphaFoldDB" id="A0A439DJM9"/>
<keyword evidence="4 9" id="KW-0863">Zinc-finger</keyword>
<dbReference type="SMART" id="SM00184">
    <property type="entry name" value="RING"/>
    <property type="match status" value="1"/>
</dbReference>
<evidence type="ECO:0000256" key="9">
    <source>
        <dbReference type="PROSITE-ProRule" id="PRU00175"/>
    </source>
</evidence>
<feature type="compositionally biased region" description="Polar residues" evidence="10">
    <location>
        <begin position="248"/>
        <end position="262"/>
    </location>
</feature>
<dbReference type="PROSITE" id="PS50089">
    <property type="entry name" value="ZF_RING_2"/>
    <property type="match status" value="1"/>
</dbReference>
<evidence type="ECO:0000259" key="13">
    <source>
        <dbReference type="PROSITE" id="PS51194"/>
    </source>
</evidence>
<dbReference type="InterPro" id="IPR000330">
    <property type="entry name" value="SNF2_N"/>
</dbReference>
<dbReference type="InterPro" id="IPR050628">
    <property type="entry name" value="SNF2_RAD54_helicase_TF"/>
</dbReference>
<organism evidence="14 15">
    <name type="scientific">Xylaria grammica</name>
    <dbReference type="NCBI Taxonomy" id="363999"/>
    <lineage>
        <taxon>Eukaryota</taxon>
        <taxon>Fungi</taxon>
        <taxon>Dikarya</taxon>
        <taxon>Ascomycota</taxon>
        <taxon>Pezizomycotina</taxon>
        <taxon>Sordariomycetes</taxon>
        <taxon>Xylariomycetidae</taxon>
        <taxon>Xylariales</taxon>
        <taxon>Xylariaceae</taxon>
        <taxon>Xylaria</taxon>
    </lineage>
</organism>
<evidence type="ECO:0000256" key="10">
    <source>
        <dbReference type="SAM" id="MobiDB-lite"/>
    </source>
</evidence>
<dbReference type="InterPro" id="IPR014001">
    <property type="entry name" value="Helicase_ATP-bd"/>
</dbReference>
<evidence type="ECO:0000256" key="2">
    <source>
        <dbReference type="ARBA" id="ARBA00022723"/>
    </source>
</evidence>
<dbReference type="InterPro" id="IPR049730">
    <property type="entry name" value="SNF2/RAD54-like_C"/>
</dbReference>
<dbReference type="InterPro" id="IPR001650">
    <property type="entry name" value="Helicase_C-like"/>
</dbReference>
<dbReference type="CDD" id="cd18793">
    <property type="entry name" value="SF2_C_SNF"/>
    <property type="match status" value="1"/>
</dbReference>